<feature type="compositionally biased region" description="Pro residues" evidence="1">
    <location>
        <begin position="20"/>
        <end position="31"/>
    </location>
</feature>
<dbReference type="Gene3D" id="1.10.600.10">
    <property type="entry name" value="Farnesyl Diphosphate Synthase"/>
    <property type="match status" value="1"/>
</dbReference>
<evidence type="ECO:0000256" key="1">
    <source>
        <dbReference type="SAM" id="MobiDB-lite"/>
    </source>
</evidence>
<name>A0A218Y239_PUNGR</name>
<reference evidence="4" key="1">
    <citation type="journal article" date="2017" name="Plant J.">
        <title>The pomegranate (Punica granatum L.) genome and the genomics of punicalagin biosynthesis.</title>
        <authorList>
            <person name="Qin G."/>
            <person name="Xu C."/>
            <person name="Ming R."/>
            <person name="Tang H."/>
            <person name="Guyot R."/>
            <person name="Kramer E.M."/>
            <person name="Hu Y."/>
            <person name="Yi X."/>
            <person name="Qi Y."/>
            <person name="Xu X."/>
            <person name="Gao Z."/>
            <person name="Pan H."/>
            <person name="Jian J."/>
            <person name="Tian Y."/>
            <person name="Yue Z."/>
            <person name="Xu Y."/>
        </authorList>
    </citation>
    <scope>NUCLEOTIDE SEQUENCE [LARGE SCALE GENOMIC DNA]</scope>
    <source>
        <strain evidence="4">cv. Dabenzi</strain>
    </source>
</reference>
<dbReference type="InterPro" id="IPR005630">
    <property type="entry name" value="Terpene_synthase_metal-bd"/>
</dbReference>
<evidence type="ECO:0000313" key="4">
    <source>
        <dbReference type="Proteomes" id="UP000197138"/>
    </source>
</evidence>
<protein>
    <recommendedName>
        <fullName evidence="2">Terpene synthase metal-binding domain-containing protein</fullName>
    </recommendedName>
</protein>
<feature type="domain" description="Terpene synthase metal-binding" evidence="2">
    <location>
        <begin position="78"/>
        <end position="121"/>
    </location>
</feature>
<dbReference type="AlphaFoldDB" id="A0A218Y239"/>
<dbReference type="PANTHER" id="PTHR33872:SF7">
    <property type="entry name" value="OSJNBA0084K11.10-LIKE PROTEIN"/>
    <property type="match status" value="1"/>
</dbReference>
<dbReference type="GO" id="GO:0000287">
    <property type="term" value="F:magnesium ion binding"/>
    <property type="evidence" value="ECO:0007669"/>
    <property type="project" value="InterPro"/>
</dbReference>
<proteinExistence type="predicted"/>
<dbReference type="PANTHER" id="PTHR33872">
    <property type="entry name" value="DNA POLYMERASE EPSILON CATALYTIC SUBUNIT A"/>
    <property type="match status" value="1"/>
</dbReference>
<dbReference type="InterPro" id="IPR008949">
    <property type="entry name" value="Isoprenoid_synthase_dom_sf"/>
</dbReference>
<organism evidence="3 4">
    <name type="scientific">Punica granatum</name>
    <name type="common">Pomegranate</name>
    <dbReference type="NCBI Taxonomy" id="22663"/>
    <lineage>
        <taxon>Eukaryota</taxon>
        <taxon>Viridiplantae</taxon>
        <taxon>Streptophyta</taxon>
        <taxon>Embryophyta</taxon>
        <taxon>Tracheophyta</taxon>
        <taxon>Spermatophyta</taxon>
        <taxon>Magnoliopsida</taxon>
        <taxon>eudicotyledons</taxon>
        <taxon>Gunneridae</taxon>
        <taxon>Pentapetalae</taxon>
        <taxon>rosids</taxon>
        <taxon>malvids</taxon>
        <taxon>Myrtales</taxon>
        <taxon>Lythraceae</taxon>
        <taxon>Punica</taxon>
    </lineage>
</organism>
<accession>A0A218Y239</accession>
<dbReference type="EMBL" id="MTKT01000299">
    <property type="protein sequence ID" value="OWM91367.1"/>
    <property type="molecule type" value="Genomic_DNA"/>
</dbReference>
<dbReference type="Proteomes" id="UP000197138">
    <property type="component" value="Unassembled WGS sequence"/>
</dbReference>
<evidence type="ECO:0000313" key="3">
    <source>
        <dbReference type="EMBL" id="OWM91367.1"/>
    </source>
</evidence>
<feature type="region of interest" description="Disordered" evidence="1">
    <location>
        <begin position="1"/>
        <end position="33"/>
    </location>
</feature>
<dbReference type="Pfam" id="PF03936">
    <property type="entry name" value="Terpene_synth_C"/>
    <property type="match status" value="1"/>
</dbReference>
<comment type="caution">
    <text evidence="3">The sequence shown here is derived from an EMBL/GenBank/DDBJ whole genome shotgun (WGS) entry which is preliminary data.</text>
</comment>
<dbReference type="SUPFAM" id="SSF48576">
    <property type="entry name" value="Terpenoid synthases"/>
    <property type="match status" value="1"/>
</dbReference>
<dbReference type="GO" id="GO:0010333">
    <property type="term" value="F:terpene synthase activity"/>
    <property type="evidence" value="ECO:0007669"/>
    <property type="project" value="InterPro"/>
</dbReference>
<sequence>MKRAKVEAENLGSAAKGVASPPPPPPLPPLLPRSWARRTASAECITNREIAEFWRRKRTEEEDHLLAAIKAAARVRARKFSDENQEGHDGSYVDYYMKENPSCSLEGARDHVKEMISDSWKSLNRECLFPHQFPPYMAKASLNTARMIPLMYEYDENHRLPRIEEYMKSLLLKRSA</sequence>
<evidence type="ECO:0000259" key="2">
    <source>
        <dbReference type="Pfam" id="PF03936"/>
    </source>
</evidence>
<gene>
    <name evidence="3" type="ORF">CDL15_Pgr000311</name>
</gene>